<evidence type="ECO:0000256" key="1">
    <source>
        <dbReference type="SAM" id="Coils"/>
    </source>
</evidence>
<name>A0A4Y9Z8R7_9AGAM</name>
<feature type="compositionally biased region" description="Basic residues" evidence="2">
    <location>
        <begin position="7"/>
        <end position="36"/>
    </location>
</feature>
<dbReference type="EMBL" id="SEOQ01000059">
    <property type="protein sequence ID" value="TFY71266.1"/>
    <property type="molecule type" value="Genomic_DNA"/>
</dbReference>
<dbReference type="OrthoDB" id="412109at2759"/>
<evidence type="ECO:0008006" key="5">
    <source>
        <dbReference type="Google" id="ProtNLM"/>
    </source>
</evidence>
<comment type="caution">
    <text evidence="3">The sequence shown here is derived from an EMBL/GenBank/DDBJ whole genome shotgun (WGS) entry which is preliminary data.</text>
</comment>
<feature type="non-terminal residue" evidence="3">
    <location>
        <position position="1"/>
    </location>
</feature>
<keyword evidence="4" id="KW-1185">Reference proteome</keyword>
<keyword evidence="1" id="KW-0175">Coiled coil</keyword>
<gene>
    <name evidence="3" type="ORF">EVG20_g1760</name>
</gene>
<dbReference type="Proteomes" id="UP000298327">
    <property type="component" value="Unassembled WGS sequence"/>
</dbReference>
<protein>
    <recommendedName>
        <fullName evidence="5">J domain-containing protein</fullName>
    </recommendedName>
</protein>
<accession>A0A4Y9Z8R7</accession>
<evidence type="ECO:0000313" key="4">
    <source>
        <dbReference type="Proteomes" id="UP000298327"/>
    </source>
</evidence>
<feature type="region of interest" description="Disordered" evidence="2">
    <location>
        <begin position="1"/>
        <end position="43"/>
    </location>
</feature>
<evidence type="ECO:0000256" key="2">
    <source>
        <dbReference type="SAM" id="MobiDB-lite"/>
    </source>
</evidence>
<feature type="compositionally biased region" description="Basic and acidic residues" evidence="2">
    <location>
        <begin position="242"/>
        <end position="258"/>
    </location>
</feature>
<feature type="coiled-coil region" evidence="1">
    <location>
        <begin position="336"/>
        <end position="389"/>
    </location>
</feature>
<dbReference type="AlphaFoldDB" id="A0A4Y9Z8R7"/>
<proteinExistence type="predicted"/>
<organism evidence="3 4">
    <name type="scientific">Dentipellis fragilis</name>
    <dbReference type="NCBI Taxonomy" id="205917"/>
    <lineage>
        <taxon>Eukaryota</taxon>
        <taxon>Fungi</taxon>
        <taxon>Dikarya</taxon>
        <taxon>Basidiomycota</taxon>
        <taxon>Agaricomycotina</taxon>
        <taxon>Agaricomycetes</taxon>
        <taxon>Russulales</taxon>
        <taxon>Hericiaceae</taxon>
        <taxon>Dentipellis</taxon>
    </lineage>
</organism>
<evidence type="ECO:0000313" key="3">
    <source>
        <dbReference type="EMBL" id="TFY71266.1"/>
    </source>
</evidence>
<feature type="region of interest" description="Disordered" evidence="2">
    <location>
        <begin position="242"/>
        <end position="274"/>
    </location>
</feature>
<sequence>LQDPRAHHQARAVPPRRPRRRARESRRSRAANRPRTPRSGSLLCAPLLRGSDAAELVAREFAELSKAVCPELEDMERLWTDRVGRTERDMNSECSQRLQKQRASFWKDIEAEEAKREAALAECRREHQAALKELSGQYEKAFEEMRVQFERACEEGEQRRVRDLASLQAQFEQEAAVWNGKYQSETAAANDRVSAEMASRLQAEEELASSRAASSKLQGDLESAQAQILKIQKEVLDEARKREAEDAARKEKEGRREKEDEERAQDRLLQKEEMTRERTLFQARLDAKQEQLDSALEQVSGLKVSLQRKKEQYRTLLNDTNSSEARITELSDDLSYAESTQRKAEAKQKAAESNLKTAVEERKTAEKLLREVEKKYRTCERDMMSAKLAQGMAEDERKNVQRQLDDALFRHKVELAEKHMAIDRLRKQLAVAKTSSGSSSGGAGGAEVHRRMHDSLWAYISGSPLKFNMIGWPVTNGAKSLEDLTPSAIRIFVLDSRYAQGKSDRDRVREAIRTWHPDKFNQRLAGRIAEEDRASIKEGVDIVSKCLNASPHLMDYGPPLRGINLELAKQEFSGGLRTRPQALARRLCHHAENKERRRMEI</sequence>
<feature type="compositionally biased region" description="Basic and acidic residues" evidence="2">
    <location>
        <begin position="264"/>
        <end position="274"/>
    </location>
</feature>
<reference evidence="3 4" key="1">
    <citation type="submission" date="2019-02" db="EMBL/GenBank/DDBJ databases">
        <title>Genome sequencing of the rare red list fungi Dentipellis fragilis.</title>
        <authorList>
            <person name="Buettner E."/>
            <person name="Kellner H."/>
        </authorList>
    </citation>
    <scope>NUCLEOTIDE SEQUENCE [LARGE SCALE GENOMIC DNA]</scope>
    <source>
        <strain evidence="3 4">DSM 105465</strain>
    </source>
</reference>